<dbReference type="Proteomes" id="UP000193498">
    <property type="component" value="Unassembled WGS sequence"/>
</dbReference>
<dbReference type="InterPro" id="IPR047002">
    <property type="entry name" value="Tcp10_C_sf"/>
</dbReference>
<proteinExistence type="inferred from homology"/>
<keyword evidence="6" id="KW-1185">Reference proteome</keyword>
<dbReference type="Gene3D" id="2.60.450.20">
    <property type="match status" value="1"/>
</dbReference>
<protein>
    <recommendedName>
        <fullName evidence="4">Centromere protein J C-terminal domain-containing protein</fullName>
    </recommendedName>
</protein>
<dbReference type="InterPro" id="IPR026581">
    <property type="entry name" value="TCP10L/CENPJ"/>
</dbReference>
<dbReference type="PANTHER" id="PTHR10331">
    <property type="entry name" value="T COMPLEX PROTEIN 10"/>
    <property type="match status" value="1"/>
</dbReference>
<evidence type="ECO:0000256" key="2">
    <source>
        <dbReference type="SAM" id="Coils"/>
    </source>
</evidence>
<feature type="region of interest" description="Disordered" evidence="3">
    <location>
        <begin position="460"/>
        <end position="485"/>
    </location>
</feature>
<evidence type="ECO:0000259" key="4">
    <source>
        <dbReference type="Pfam" id="PF07202"/>
    </source>
</evidence>
<dbReference type="AlphaFoldDB" id="A0A1Y1Z691"/>
<comment type="caution">
    <text evidence="5">The sequence shown here is derived from an EMBL/GenBank/DDBJ whole genome shotgun (WGS) entry which is preliminary data.</text>
</comment>
<organism evidence="5 6">
    <name type="scientific">Basidiobolus meristosporus CBS 931.73</name>
    <dbReference type="NCBI Taxonomy" id="1314790"/>
    <lineage>
        <taxon>Eukaryota</taxon>
        <taxon>Fungi</taxon>
        <taxon>Fungi incertae sedis</taxon>
        <taxon>Zoopagomycota</taxon>
        <taxon>Entomophthoromycotina</taxon>
        <taxon>Basidiobolomycetes</taxon>
        <taxon>Basidiobolales</taxon>
        <taxon>Basidiobolaceae</taxon>
        <taxon>Basidiobolus</taxon>
    </lineage>
</organism>
<dbReference type="PANTHER" id="PTHR10331:SF6">
    <property type="entry name" value="SPINDLE ASSEMBLY ABNORMAL 4"/>
    <property type="match status" value="1"/>
</dbReference>
<feature type="domain" description="Centromere protein J C-terminal" evidence="4">
    <location>
        <begin position="319"/>
        <end position="350"/>
    </location>
</feature>
<feature type="domain" description="Centromere protein J C-terminal" evidence="4">
    <location>
        <begin position="425"/>
        <end position="459"/>
    </location>
</feature>
<dbReference type="EMBL" id="MCFE01000022">
    <property type="protein sequence ID" value="ORY05736.1"/>
    <property type="molecule type" value="Genomic_DNA"/>
</dbReference>
<feature type="compositionally biased region" description="Low complexity" evidence="3">
    <location>
        <begin position="463"/>
        <end position="473"/>
    </location>
</feature>
<evidence type="ECO:0000313" key="5">
    <source>
        <dbReference type="EMBL" id="ORY05736.1"/>
    </source>
</evidence>
<reference evidence="5 6" key="1">
    <citation type="submission" date="2016-07" db="EMBL/GenBank/DDBJ databases">
        <title>Pervasive Adenine N6-methylation of Active Genes in Fungi.</title>
        <authorList>
            <consortium name="DOE Joint Genome Institute"/>
            <person name="Mondo S.J."/>
            <person name="Dannebaum R.O."/>
            <person name="Kuo R.C."/>
            <person name="Labutti K."/>
            <person name="Haridas S."/>
            <person name="Kuo A."/>
            <person name="Salamov A."/>
            <person name="Ahrendt S.R."/>
            <person name="Lipzen A."/>
            <person name="Sullivan W."/>
            <person name="Andreopoulos W.B."/>
            <person name="Clum A."/>
            <person name="Lindquist E."/>
            <person name="Daum C."/>
            <person name="Ramamoorthy G.K."/>
            <person name="Gryganskyi A."/>
            <person name="Culley D."/>
            <person name="Magnuson J.K."/>
            <person name="James T.Y."/>
            <person name="O'Malley M.A."/>
            <person name="Stajich J.E."/>
            <person name="Spatafora J.W."/>
            <person name="Visel A."/>
            <person name="Grigoriev I.V."/>
        </authorList>
    </citation>
    <scope>NUCLEOTIDE SEQUENCE [LARGE SCALE GENOMIC DNA]</scope>
    <source>
        <strain evidence="5 6">CBS 931.73</strain>
    </source>
</reference>
<feature type="region of interest" description="Disordered" evidence="3">
    <location>
        <begin position="280"/>
        <end position="305"/>
    </location>
</feature>
<accession>A0A1Y1Z691</accession>
<keyword evidence="2" id="KW-0175">Coiled coil</keyword>
<feature type="compositionally biased region" description="Polar residues" evidence="3">
    <location>
        <begin position="280"/>
        <end position="291"/>
    </location>
</feature>
<evidence type="ECO:0000256" key="3">
    <source>
        <dbReference type="SAM" id="MobiDB-lite"/>
    </source>
</evidence>
<dbReference type="STRING" id="1314790.A0A1Y1Z691"/>
<feature type="coiled-coil region" evidence="2">
    <location>
        <begin position="167"/>
        <end position="267"/>
    </location>
</feature>
<dbReference type="InterPro" id="IPR009852">
    <property type="entry name" value="CENPJ_C_dom"/>
</dbReference>
<dbReference type="InParanoid" id="A0A1Y1Z691"/>
<evidence type="ECO:0000313" key="6">
    <source>
        <dbReference type="Proteomes" id="UP000193498"/>
    </source>
</evidence>
<evidence type="ECO:0000256" key="1">
    <source>
        <dbReference type="ARBA" id="ARBA00005627"/>
    </source>
</evidence>
<name>A0A1Y1Z691_9FUNG</name>
<sequence>MESSFASSTSDTSVFPSLKFYTESEALKTKKDFLVEERSKIHQKWASKKKWEEEALKGFLALEEEVSNIPPRPSPAPSKWPKLRTESYVDSDVDSASETTSTIDIDRLRRDHIRNVKALEAEKELFEKYKSEELAKLKRLHHETEVNKRREKLTLEKHQLVTATTANKKERQEIELLRETVKELNSKLKKKESKSSSELSRLKDRAVTLTRRNEELQQIINDLNAKLMDQRSKPKLDVTAQELEHTVALLTKQNSLLRKKLRQFTDESDTASGIENCVTESAQGHSSTPSPSRVVPDKNEGQNSPLDELGAELRLMKPFEEVCYPDGKCERMYANGTRLVLYRNGTTKEHRSSGYTKLRFVNGDAKETFEDGKVVYFYAETKTIHTSLPDKTEMFQFANGQLEKHHVDGTIEVKFPDATVQYIYPNNEEKSIFPDGTIQTVDIHGRKVIQFVDGTQKVYENGSSAHSTSKSTSPLEKSPRKVTVL</sequence>
<dbReference type="OrthoDB" id="10252174at2759"/>
<dbReference type="Pfam" id="PF07202">
    <property type="entry name" value="Tcp10_C"/>
    <property type="match status" value="2"/>
</dbReference>
<gene>
    <name evidence="5" type="ORF">K493DRAFT_404217</name>
</gene>
<comment type="similarity">
    <text evidence="1">Belongs to the TCP10 family.</text>
</comment>